<keyword evidence="2" id="KW-0812">Transmembrane</keyword>
<keyword evidence="2" id="KW-0472">Membrane</keyword>
<evidence type="ECO:0000256" key="2">
    <source>
        <dbReference type="SAM" id="Phobius"/>
    </source>
</evidence>
<feature type="compositionally biased region" description="Pro residues" evidence="1">
    <location>
        <begin position="23"/>
        <end position="34"/>
    </location>
</feature>
<feature type="region of interest" description="Disordered" evidence="1">
    <location>
        <begin position="1"/>
        <end position="124"/>
    </location>
</feature>
<name>A0A8D8PRR0_9HEMI</name>
<sequence length="198" mass="21880">MNQQCSAYPKEQKYPPQTGGQTQPPPGYQDPPPAYNENYTTPHPNPTHDRPPVENSSFPPIPAYSSYPCQSAIPTHNNPQVGLGIPAQQPIPTHSNPPQPGWAVGYNPAQQAGYPPTQPNSSIPGGVLPLDNPTREIVIARQSSSKASTITIIVLIIIFILSIHYCIKMSQDLKQEETTQRTHHDYDGHYKRPRWSSS</sequence>
<feature type="region of interest" description="Disordered" evidence="1">
    <location>
        <begin position="178"/>
        <end position="198"/>
    </location>
</feature>
<keyword evidence="2" id="KW-1133">Transmembrane helix</keyword>
<organism evidence="3">
    <name type="scientific">Cacopsylla melanoneura</name>
    <dbReference type="NCBI Taxonomy" id="428564"/>
    <lineage>
        <taxon>Eukaryota</taxon>
        <taxon>Metazoa</taxon>
        <taxon>Ecdysozoa</taxon>
        <taxon>Arthropoda</taxon>
        <taxon>Hexapoda</taxon>
        <taxon>Insecta</taxon>
        <taxon>Pterygota</taxon>
        <taxon>Neoptera</taxon>
        <taxon>Paraneoptera</taxon>
        <taxon>Hemiptera</taxon>
        <taxon>Sternorrhyncha</taxon>
        <taxon>Psylloidea</taxon>
        <taxon>Psyllidae</taxon>
        <taxon>Psyllinae</taxon>
        <taxon>Cacopsylla</taxon>
    </lineage>
</organism>
<feature type="transmembrane region" description="Helical" evidence="2">
    <location>
        <begin position="147"/>
        <end position="167"/>
    </location>
</feature>
<feature type="compositionally biased region" description="Basic and acidic residues" evidence="1">
    <location>
        <begin position="178"/>
        <end position="190"/>
    </location>
</feature>
<evidence type="ECO:0000256" key="1">
    <source>
        <dbReference type="SAM" id="MobiDB-lite"/>
    </source>
</evidence>
<evidence type="ECO:0000313" key="3">
    <source>
        <dbReference type="EMBL" id="CAG6612817.1"/>
    </source>
</evidence>
<accession>A0A8D8PRR0</accession>
<dbReference type="AlphaFoldDB" id="A0A8D8PRR0"/>
<proteinExistence type="predicted"/>
<reference evidence="3" key="1">
    <citation type="submission" date="2021-05" db="EMBL/GenBank/DDBJ databases">
        <authorList>
            <person name="Alioto T."/>
            <person name="Alioto T."/>
            <person name="Gomez Garrido J."/>
        </authorList>
    </citation>
    <scope>NUCLEOTIDE SEQUENCE</scope>
</reference>
<dbReference type="EMBL" id="HBUF01025598">
    <property type="protein sequence ID" value="CAG6612817.1"/>
    <property type="molecule type" value="Transcribed_RNA"/>
</dbReference>
<protein>
    <submittedName>
        <fullName evidence="3">Uncharacterized protein</fullName>
    </submittedName>
</protein>
<feature type="compositionally biased region" description="Polar residues" evidence="1">
    <location>
        <begin position="67"/>
        <end position="80"/>
    </location>
</feature>